<evidence type="ECO:0000256" key="1">
    <source>
        <dbReference type="SAM" id="MobiDB-lite"/>
    </source>
</evidence>
<proteinExistence type="predicted"/>
<feature type="region of interest" description="Disordered" evidence="1">
    <location>
        <begin position="81"/>
        <end position="122"/>
    </location>
</feature>
<dbReference type="RefSeq" id="WP_131361695.1">
    <property type="nucleotide sequence ID" value="NZ_SJKB01000009.1"/>
</dbReference>
<organism evidence="2 3">
    <name type="scientific">Kribbella pittospori</name>
    <dbReference type="NCBI Taxonomy" id="722689"/>
    <lineage>
        <taxon>Bacteria</taxon>
        <taxon>Bacillati</taxon>
        <taxon>Actinomycetota</taxon>
        <taxon>Actinomycetes</taxon>
        <taxon>Propionibacteriales</taxon>
        <taxon>Kribbellaceae</taxon>
        <taxon>Kribbella</taxon>
    </lineage>
</organism>
<sequence length="122" mass="13411">MTTSPLDYPPLMAGGMKLTRHARARMAERKIAGAELLATLTEAGTTRVVDGRGITVFGANGVAVVLNRAMTKILTVLPRGASPARWRGRNEGLRGYRRDPSNRRDRSVRRSRSGPSQRWGIQ</sequence>
<dbReference type="Proteomes" id="UP000291144">
    <property type="component" value="Unassembled WGS sequence"/>
</dbReference>
<name>A0A4R0KQV5_9ACTN</name>
<gene>
    <name evidence="2" type="ORF">E0H73_28755</name>
</gene>
<reference evidence="2 3" key="1">
    <citation type="submission" date="2019-02" db="EMBL/GenBank/DDBJ databases">
        <title>Kribbella capetownensis sp. nov. and Kribbella speibonae sp. nov., isolated from soil.</title>
        <authorList>
            <person name="Curtis S.M."/>
            <person name="Norton I."/>
            <person name="Everest G.J."/>
            <person name="Meyers P.R."/>
        </authorList>
    </citation>
    <scope>NUCLEOTIDE SEQUENCE [LARGE SCALE GENOMIC DNA]</scope>
    <source>
        <strain evidence="2 3">NRRL B-24813</strain>
    </source>
</reference>
<feature type="compositionally biased region" description="Low complexity" evidence="1">
    <location>
        <begin position="113"/>
        <end position="122"/>
    </location>
</feature>
<feature type="compositionally biased region" description="Basic and acidic residues" evidence="1">
    <location>
        <begin position="88"/>
        <end position="105"/>
    </location>
</feature>
<evidence type="ECO:0000313" key="2">
    <source>
        <dbReference type="EMBL" id="TCC58305.1"/>
    </source>
</evidence>
<accession>A0A4R0KQV5</accession>
<dbReference type="AlphaFoldDB" id="A0A4R0KQV5"/>
<comment type="caution">
    <text evidence="2">The sequence shown here is derived from an EMBL/GenBank/DDBJ whole genome shotgun (WGS) entry which is preliminary data.</text>
</comment>
<protein>
    <submittedName>
        <fullName evidence="2">DUF4258 domain-containing protein</fullName>
    </submittedName>
</protein>
<dbReference type="EMBL" id="SJKB01000009">
    <property type="protein sequence ID" value="TCC58305.1"/>
    <property type="molecule type" value="Genomic_DNA"/>
</dbReference>
<dbReference type="OrthoDB" id="9884983at2"/>
<keyword evidence="3" id="KW-1185">Reference proteome</keyword>
<evidence type="ECO:0000313" key="3">
    <source>
        <dbReference type="Proteomes" id="UP000291144"/>
    </source>
</evidence>